<comment type="subcellular location">
    <subcellularLocation>
        <location evidence="1">Cell membrane</location>
        <topology evidence="1">Multi-pass membrane protein</topology>
    </subcellularLocation>
</comment>
<evidence type="ECO:0000256" key="6">
    <source>
        <dbReference type="ARBA" id="ARBA00022840"/>
    </source>
</evidence>
<evidence type="ECO:0000313" key="12">
    <source>
        <dbReference type="EMBL" id="AYF73959.1"/>
    </source>
</evidence>
<dbReference type="InterPro" id="IPR036412">
    <property type="entry name" value="HAD-like_sf"/>
</dbReference>
<proteinExistence type="inferred from homology"/>
<dbReference type="PANTHER" id="PTHR43520">
    <property type="entry name" value="ATP7, ISOFORM B"/>
    <property type="match status" value="1"/>
</dbReference>
<dbReference type="InterPro" id="IPR027256">
    <property type="entry name" value="P-typ_ATPase_IB"/>
</dbReference>
<dbReference type="PRINTS" id="PR00940">
    <property type="entry name" value="CATPATPASEA"/>
</dbReference>
<feature type="transmembrane region" description="Helical" evidence="10">
    <location>
        <begin position="360"/>
        <end position="382"/>
    </location>
</feature>
<evidence type="ECO:0000313" key="13">
    <source>
        <dbReference type="Proteomes" id="UP000267164"/>
    </source>
</evidence>
<dbReference type="NCBIfam" id="TIGR01525">
    <property type="entry name" value="ATPase-IB_hvy"/>
    <property type="match status" value="1"/>
</dbReference>
<dbReference type="EMBL" id="CP032568">
    <property type="protein sequence ID" value="AYF73959.1"/>
    <property type="molecule type" value="Genomic_DNA"/>
</dbReference>
<accession>A0A386ZBS6</accession>
<feature type="transmembrane region" description="Helical" evidence="10">
    <location>
        <begin position="703"/>
        <end position="719"/>
    </location>
</feature>
<dbReference type="CDD" id="cd02094">
    <property type="entry name" value="P-type_ATPase_Cu-like"/>
    <property type="match status" value="1"/>
</dbReference>
<dbReference type="SUPFAM" id="SSF55008">
    <property type="entry name" value="HMA, heavy metal-associated domain"/>
    <property type="match status" value="1"/>
</dbReference>
<feature type="transmembrane region" description="Helical" evidence="10">
    <location>
        <begin position="128"/>
        <end position="148"/>
    </location>
</feature>
<organism evidence="12 13">
    <name type="scientific">Nocardia yunnanensis</name>
    <dbReference type="NCBI Taxonomy" id="2382165"/>
    <lineage>
        <taxon>Bacteria</taxon>
        <taxon>Bacillati</taxon>
        <taxon>Actinomycetota</taxon>
        <taxon>Actinomycetes</taxon>
        <taxon>Mycobacteriales</taxon>
        <taxon>Nocardiaceae</taxon>
        <taxon>Nocardia</taxon>
    </lineage>
</organism>
<dbReference type="InterPro" id="IPR017969">
    <property type="entry name" value="Heavy-metal-associated_CS"/>
</dbReference>
<gene>
    <name evidence="12" type="ORF">D7D52_08865</name>
</gene>
<dbReference type="InterPro" id="IPR036163">
    <property type="entry name" value="HMA_dom_sf"/>
</dbReference>
<keyword evidence="3 10" id="KW-0812">Transmembrane</keyword>
<dbReference type="GO" id="GO:0005886">
    <property type="term" value="C:plasma membrane"/>
    <property type="evidence" value="ECO:0007669"/>
    <property type="project" value="UniProtKB-SubCell"/>
</dbReference>
<sequence length="757" mass="77345">MTVPNSTLLPPASQRVRLAVTGMSCASCSARVERALNRLDGVTAAVNVATGVATVDAPPEVDAQRLCDTVIAAGFGATEITGATPLLDTEPEDRAAGDLFRRLLVALLLFFPLADLSIIFAVEPSTRITGWQWILLGLALPIVGWSAAPLHRRALAGLRTGATSMDTLVSLGITSATLWSIVTLFFRDREPEPAHGVWNAILHADSIYLEVAGGVTVFVLAGRYFEAKAKRRAGGALRALAALGAKDVTVLTRDGGEITVPIEELTEGARFLARPGETIATDGLVVAGHSSVDASAMTGESTPVEAGPGSAVTGGTVSLTGRLVVEAAAVGSATRLAGMIRLVAEAQAGKAALQRLADRISGVFVPVVLALAAATFTGWLVGGAGLDAAIGAGLAVLVIACPCALGLATPTALMVASGRGAQLGVFIKGHDALEASRTVDTVVFDKTGTLTEGAMTVVAVHTVDGADRAEIIGLAAGLEAASEHAVAAAITAHGRAENEKLPEVTDFVALPGLGARGRVAGRATLIGRAALFTDAGIAIPSGLARQLEREQRFGRTAVYFAVDGGVVAVLAVADAARPSAADAIARLHRLGLRTLLVTGDNAFAAQAIADEVGIAEVIAEVLPEGKVEVVRSLRAQGHRVAMVGDGINDGPALATADLGLAVGRGTDVAIGAADMILVREDLAVVPDAIELAHATLRTIRGNMLWAFGYNVAAIPVAMAGLLNPLLAGGAMAFSSLFVVWNSLRLKNFRGQASGGAR</sequence>
<dbReference type="InterPro" id="IPR006121">
    <property type="entry name" value="HMA_dom"/>
</dbReference>
<dbReference type="Pfam" id="PF00403">
    <property type="entry name" value="HMA"/>
    <property type="match status" value="1"/>
</dbReference>
<keyword evidence="9 10" id="KW-0472">Membrane</keyword>
<dbReference type="SFLD" id="SFLDG00002">
    <property type="entry name" value="C1.7:_P-type_atpase_like"/>
    <property type="match status" value="1"/>
</dbReference>
<dbReference type="InterPro" id="IPR000579">
    <property type="entry name" value="Cation-trans_P-type_ATPase_A/B"/>
</dbReference>
<evidence type="ECO:0000256" key="4">
    <source>
        <dbReference type="ARBA" id="ARBA00022723"/>
    </source>
</evidence>
<evidence type="ECO:0000259" key="11">
    <source>
        <dbReference type="PROSITE" id="PS50846"/>
    </source>
</evidence>
<dbReference type="GO" id="GO:0005524">
    <property type="term" value="F:ATP binding"/>
    <property type="evidence" value="ECO:0007669"/>
    <property type="project" value="UniProtKB-UniRule"/>
</dbReference>
<keyword evidence="13" id="KW-1185">Reference proteome</keyword>
<dbReference type="SFLD" id="SFLDF00027">
    <property type="entry name" value="p-type_atpase"/>
    <property type="match status" value="1"/>
</dbReference>
<evidence type="ECO:0000256" key="1">
    <source>
        <dbReference type="ARBA" id="ARBA00004651"/>
    </source>
</evidence>
<keyword evidence="5 10" id="KW-0547">Nucleotide-binding</keyword>
<evidence type="ECO:0000256" key="10">
    <source>
        <dbReference type="RuleBase" id="RU362081"/>
    </source>
</evidence>
<dbReference type="GO" id="GO:0005507">
    <property type="term" value="F:copper ion binding"/>
    <property type="evidence" value="ECO:0007669"/>
    <property type="project" value="TreeGrafter"/>
</dbReference>
<dbReference type="Proteomes" id="UP000267164">
    <property type="component" value="Chromosome"/>
</dbReference>
<dbReference type="InterPro" id="IPR018303">
    <property type="entry name" value="ATPase_P-typ_P_site"/>
</dbReference>
<dbReference type="Gene3D" id="3.40.1110.10">
    <property type="entry name" value="Calcium-transporting ATPase, cytoplasmic domain N"/>
    <property type="match status" value="1"/>
</dbReference>
<evidence type="ECO:0000256" key="2">
    <source>
        <dbReference type="ARBA" id="ARBA00006024"/>
    </source>
</evidence>
<dbReference type="Gene3D" id="3.30.70.100">
    <property type="match status" value="1"/>
</dbReference>
<feature type="transmembrane region" description="Helical" evidence="10">
    <location>
        <begin position="103"/>
        <end position="122"/>
    </location>
</feature>
<dbReference type="GO" id="GO:0043682">
    <property type="term" value="F:P-type divalent copper transporter activity"/>
    <property type="evidence" value="ECO:0007669"/>
    <property type="project" value="TreeGrafter"/>
</dbReference>
<evidence type="ECO:0000256" key="9">
    <source>
        <dbReference type="ARBA" id="ARBA00023136"/>
    </source>
</evidence>
<feature type="transmembrane region" description="Helical" evidence="10">
    <location>
        <begin position="206"/>
        <end position="225"/>
    </location>
</feature>
<dbReference type="Pfam" id="PF00122">
    <property type="entry name" value="E1-E2_ATPase"/>
    <property type="match status" value="1"/>
</dbReference>
<dbReference type="NCBIfam" id="TIGR01511">
    <property type="entry name" value="ATPase-IB1_Cu"/>
    <property type="match status" value="1"/>
</dbReference>
<dbReference type="RefSeq" id="WP_120735884.1">
    <property type="nucleotide sequence ID" value="NZ_CP032568.1"/>
</dbReference>
<dbReference type="PROSITE" id="PS00154">
    <property type="entry name" value="ATPASE_E1_E2"/>
    <property type="match status" value="1"/>
</dbReference>
<dbReference type="InterPro" id="IPR044492">
    <property type="entry name" value="P_typ_ATPase_HD_dom"/>
</dbReference>
<dbReference type="InterPro" id="IPR023214">
    <property type="entry name" value="HAD_sf"/>
</dbReference>
<dbReference type="NCBIfam" id="TIGR01494">
    <property type="entry name" value="ATPase_P-type"/>
    <property type="match status" value="2"/>
</dbReference>
<keyword evidence="8 10" id="KW-1133">Transmembrane helix</keyword>
<dbReference type="InterPro" id="IPR008250">
    <property type="entry name" value="ATPase_P-typ_transduc_dom_A_sf"/>
</dbReference>
<dbReference type="PANTHER" id="PTHR43520:SF8">
    <property type="entry name" value="P-TYPE CU(+) TRANSPORTER"/>
    <property type="match status" value="1"/>
</dbReference>
<keyword evidence="7" id="KW-1278">Translocase</keyword>
<name>A0A386ZBS6_9NOCA</name>
<feature type="transmembrane region" description="Helical" evidence="10">
    <location>
        <begin position="725"/>
        <end position="743"/>
    </location>
</feature>
<dbReference type="GO" id="GO:0055070">
    <property type="term" value="P:copper ion homeostasis"/>
    <property type="evidence" value="ECO:0007669"/>
    <property type="project" value="TreeGrafter"/>
</dbReference>
<evidence type="ECO:0000256" key="8">
    <source>
        <dbReference type="ARBA" id="ARBA00022989"/>
    </source>
</evidence>
<dbReference type="SUPFAM" id="SSF81653">
    <property type="entry name" value="Calcium ATPase, transduction domain A"/>
    <property type="match status" value="1"/>
</dbReference>
<dbReference type="InterPro" id="IPR023299">
    <property type="entry name" value="ATPase_P-typ_cyto_dom_N"/>
</dbReference>
<dbReference type="AlphaFoldDB" id="A0A386ZBS6"/>
<dbReference type="SFLD" id="SFLDS00003">
    <property type="entry name" value="Haloacid_Dehalogenase"/>
    <property type="match status" value="1"/>
</dbReference>
<dbReference type="CDD" id="cd00371">
    <property type="entry name" value="HMA"/>
    <property type="match status" value="1"/>
</dbReference>
<evidence type="ECO:0000256" key="3">
    <source>
        <dbReference type="ARBA" id="ARBA00022692"/>
    </source>
</evidence>
<keyword evidence="10" id="KW-1003">Cell membrane</keyword>
<reference evidence="12 13" key="1">
    <citation type="submission" date="2018-09" db="EMBL/GenBank/DDBJ databases">
        <title>Nocardia yunnanensis sp. nov., an actinomycete isolated from a soil sample.</title>
        <authorList>
            <person name="Zhang J."/>
        </authorList>
    </citation>
    <scope>NUCLEOTIDE SEQUENCE [LARGE SCALE GENOMIC DNA]</scope>
    <source>
        <strain evidence="12 13">CFHS0054</strain>
    </source>
</reference>
<dbReference type="Gene3D" id="2.70.150.10">
    <property type="entry name" value="Calcium-transporting ATPase, cytoplasmic transduction domain A"/>
    <property type="match status" value="1"/>
</dbReference>
<dbReference type="PROSITE" id="PS50846">
    <property type="entry name" value="HMA_2"/>
    <property type="match status" value="1"/>
</dbReference>
<dbReference type="OrthoDB" id="7059309at2"/>
<dbReference type="InterPro" id="IPR023298">
    <property type="entry name" value="ATPase_P-typ_TM_dom_sf"/>
</dbReference>
<protein>
    <submittedName>
        <fullName evidence="12">Copper-translocating P-type ATPase</fullName>
    </submittedName>
</protein>
<comment type="similarity">
    <text evidence="2 10">Belongs to the cation transport ATPase (P-type) (TC 3.A.3) family. Type IB subfamily.</text>
</comment>
<dbReference type="GO" id="GO:0016887">
    <property type="term" value="F:ATP hydrolysis activity"/>
    <property type="evidence" value="ECO:0007669"/>
    <property type="project" value="InterPro"/>
</dbReference>
<dbReference type="PROSITE" id="PS01047">
    <property type="entry name" value="HMA_1"/>
    <property type="match status" value="1"/>
</dbReference>
<feature type="transmembrane region" description="Helical" evidence="10">
    <location>
        <begin position="168"/>
        <end position="186"/>
    </location>
</feature>
<evidence type="ECO:0000256" key="5">
    <source>
        <dbReference type="ARBA" id="ARBA00022741"/>
    </source>
</evidence>
<dbReference type="InterPro" id="IPR059000">
    <property type="entry name" value="ATPase_P-type_domA"/>
</dbReference>
<feature type="domain" description="HMA" evidence="11">
    <location>
        <begin position="14"/>
        <end position="78"/>
    </location>
</feature>
<keyword evidence="6 10" id="KW-0067">ATP-binding</keyword>
<dbReference type="InterPro" id="IPR001757">
    <property type="entry name" value="P_typ_ATPase"/>
</dbReference>
<dbReference type="SUPFAM" id="SSF56784">
    <property type="entry name" value="HAD-like"/>
    <property type="match status" value="1"/>
</dbReference>
<dbReference type="Gene3D" id="3.40.50.1000">
    <property type="entry name" value="HAD superfamily/HAD-like"/>
    <property type="match status" value="1"/>
</dbReference>
<dbReference type="SUPFAM" id="SSF81665">
    <property type="entry name" value="Calcium ATPase, transmembrane domain M"/>
    <property type="match status" value="1"/>
</dbReference>
<dbReference type="FunFam" id="2.70.150.10:FF:000002">
    <property type="entry name" value="Copper-transporting ATPase 1, putative"/>
    <property type="match status" value="1"/>
</dbReference>
<dbReference type="PRINTS" id="PR00119">
    <property type="entry name" value="CATATPASE"/>
</dbReference>
<dbReference type="KEGG" id="nyu:D7D52_08865"/>
<keyword evidence="4 10" id="KW-0479">Metal-binding</keyword>
<feature type="transmembrane region" description="Helical" evidence="10">
    <location>
        <begin position="388"/>
        <end position="409"/>
    </location>
</feature>
<evidence type="ECO:0000256" key="7">
    <source>
        <dbReference type="ARBA" id="ARBA00022967"/>
    </source>
</evidence>
<dbReference type="Pfam" id="PF00702">
    <property type="entry name" value="Hydrolase"/>
    <property type="match status" value="1"/>
</dbReference>